<dbReference type="RefSeq" id="WP_188177350.1">
    <property type="nucleotide sequence ID" value="NZ_JACVVD010000011.1"/>
</dbReference>
<dbReference type="AlphaFoldDB" id="A0A926QLF9"/>
<dbReference type="Proteomes" id="UP000650466">
    <property type="component" value="Unassembled WGS sequence"/>
</dbReference>
<comment type="caution">
    <text evidence="2">The sequence shown here is derived from an EMBL/GenBank/DDBJ whole genome shotgun (WGS) entry which is preliminary data.</text>
</comment>
<gene>
    <name evidence="2" type="ORF">ICC18_26065</name>
</gene>
<keyword evidence="3" id="KW-1185">Reference proteome</keyword>
<organism evidence="2 3">
    <name type="scientific">Paenibacillus sedimenti</name>
    <dbReference type="NCBI Taxonomy" id="2770274"/>
    <lineage>
        <taxon>Bacteria</taxon>
        <taxon>Bacillati</taxon>
        <taxon>Bacillota</taxon>
        <taxon>Bacilli</taxon>
        <taxon>Bacillales</taxon>
        <taxon>Paenibacillaceae</taxon>
        <taxon>Paenibacillus</taxon>
    </lineage>
</organism>
<evidence type="ECO:0000313" key="3">
    <source>
        <dbReference type="Proteomes" id="UP000650466"/>
    </source>
</evidence>
<reference evidence="2" key="1">
    <citation type="submission" date="2020-09" db="EMBL/GenBank/DDBJ databases">
        <title>Draft Genome Sequence of Paenibacillus sp. WST5.</title>
        <authorList>
            <person name="Bao Z."/>
        </authorList>
    </citation>
    <scope>NUCLEOTIDE SEQUENCE</scope>
    <source>
        <strain evidence="2">WST5</strain>
    </source>
</reference>
<protein>
    <submittedName>
        <fullName evidence="2">Sporulation protein YjcZ</fullName>
    </submittedName>
</protein>
<keyword evidence="1" id="KW-1133">Transmembrane helix</keyword>
<feature type="transmembrane region" description="Helical" evidence="1">
    <location>
        <begin position="15"/>
        <end position="35"/>
    </location>
</feature>
<evidence type="ECO:0000256" key="1">
    <source>
        <dbReference type="SAM" id="Phobius"/>
    </source>
</evidence>
<accession>A0A926QLF9</accession>
<keyword evidence="1" id="KW-0812">Transmembrane</keyword>
<dbReference type="EMBL" id="JACVVD010000011">
    <property type="protein sequence ID" value="MBD0383575.1"/>
    <property type="molecule type" value="Genomic_DNA"/>
</dbReference>
<sequence length="39" mass="4274">MSYAADYSHEAPVGGGLWTSVGTILVLYVLLVIILRTFF</sequence>
<evidence type="ECO:0000313" key="2">
    <source>
        <dbReference type="EMBL" id="MBD0383575.1"/>
    </source>
</evidence>
<keyword evidence="1" id="KW-0472">Membrane</keyword>
<proteinExistence type="predicted"/>
<name>A0A926QLF9_9BACL</name>